<dbReference type="Proteomes" id="UP000625711">
    <property type="component" value="Unassembled WGS sequence"/>
</dbReference>
<protein>
    <submittedName>
        <fullName evidence="1">Uncharacterized protein</fullName>
    </submittedName>
</protein>
<name>A0A834ILB2_RHYFE</name>
<evidence type="ECO:0000313" key="1">
    <source>
        <dbReference type="EMBL" id="KAF7283104.1"/>
    </source>
</evidence>
<reference evidence="1" key="1">
    <citation type="submission" date="2020-08" db="EMBL/GenBank/DDBJ databases">
        <title>Genome sequencing and assembly of the red palm weevil Rhynchophorus ferrugineus.</title>
        <authorList>
            <person name="Dias G.B."/>
            <person name="Bergman C.M."/>
            <person name="Manee M."/>
        </authorList>
    </citation>
    <scope>NUCLEOTIDE SEQUENCE</scope>
    <source>
        <strain evidence="1">AA-2017</strain>
        <tissue evidence="1">Whole larva</tissue>
    </source>
</reference>
<proteinExistence type="predicted"/>
<organism evidence="1 2">
    <name type="scientific">Rhynchophorus ferrugineus</name>
    <name type="common">Red palm weevil</name>
    <name type="synonym">Curculio ferrugineus</name>
    <dbReference type="NCBI Taxonomy" id="354439"/>
    <lineage>
        <taxon>Eukaryota</taxon>
        <taxon>Metazoa</taxon>
        <taxon>Ecdysozoa</taxon>
        <taxon>Arthropoda</taxon>
        <taxon>Hexapoda</taxon>
        <taxon>Insecta</taxon>
        <taxon>Pterygota</taxon>
        <taxon>Neoptera</taxon>
        <taxon>Endopterygota</taxon>
        <taxon>Coleoptera</taxon>
        <taxon>Polyphaga</taxon>
        <taxon>Cucujiformia</taxon>
        <taxon>Curculionidae</taxon>
        <taxon>Dryophthorinae</taxon>
        <taxon>Rhynchophorus</taxon>
    </lineage>
</organism>
<dbReference type="EMBL" id="JAACXV010000137">
    <property type="protein sequence ID" value="KAF7283104.1"/>
    <property type="molecule type" value="Genomic_DNA"/>
</dbReference>
<comment type="caution">
    <text evidence="1">The sequence shown here is derived from an EMBL/GenBank/DDBJ whole genome shotgun (WGS) entry which is preliminary data.</text>
</comment>
<gene>
    <name evidence="1" type="ORF">GWI33_001335</name>
</gene>
<sequence length="93" mass="10818">MTCIGYQEKICKKRVAFDSPWRLSEVFKACSKPIRSDLARNMGSNRLAHVDRTRWFFLVLAGTAAPNVSRRINHNPPYRSAIKRLMFCVELQF</sequence>
<dbReference type="AlphaFoldDB" id="A0A834ILB2"/>
<accession>A0A834ILB2</accession>
<keyword evidence="2" id="KW-1185">Reference proteome</keyword>
<evidence type="ECO:0000313" key="2">
    <source>
        <dbReference type="Proteomes" id="UP000625711"/>
    </source>
</evidence>